<proteinExistence type="predicted"/>
<evidence type="ECO:0000313" key="1">
    <source>
        <dbReference type="EMBL" id="PRQ25448.1"/>
    </source>
</evidence>
<dbReference type="AlphaFoldDB" id="A0A2P6PU32"/>
<evidence type="ECO:0000313" key="2">
    <source>
        <dbReference type="Proteomes" id="UP000238479"/>
    </source>
</evidence>
<dbReference type="Proteomes" id="UP000238479">
    <property type="component" value="Chromosome 6"/>
</dbReference>
<reference evidence="1 2" key="1">
    <citation type="journal article" date="2018" name="Nat. Genet.">
        <title>The Rosa genome provides new insights in the design of modern roses.</title>
        <authorList>
            <person name="Bendahmane M."/>
        </authorList>
    </citation>
    <scope>NUCLEOTIDE SEQUENCE [LARGE SCALE GENOMIC DNA]</scope>
    <source>
        <strain evidence="2">cv. Old Blush</strain>
    </source>
</reference>
<dbReference type="EMBL" id="PDCK01000044">
    <property type="protein sequence ID" value="PRQ25448.1"/>
    <property type="molecule type" value="Genomic_DNA"/>
</dbReference>
<gene>
    <name evidence="1" type="ORF">RchiOBHm_Chr6g0283791</name>
</gene>
<keyword evidence="2" id="KW-1185">Reference proteome</keyword>
<organism evidence="1 2">
    <name type="scientific">Rosa chinensis</name>
    <name type="common">China rose</name>
    <dbReference type="NCBI Taxonomy" id="74649"/>
    <lineage>
        <taxon>Eukaryota</taxon>
        <taxon>Viridiplantae</taxon>
        <taxon>Streptophyta</taxon>
        <taxon>Embryophyta</taxon>
        <taxon>Tracheophyta</taxon>
        <taxon>Spermatophyta</taxon>
        <taxon>Magnoliopsida</taxon>
        <taxon>eudicotyledons</taxon>
        <taxon>Gunneridae</taxon>
        <taxon>Pentapetalae</taxon>
        <taxon>rosids</taxon>
        <taxon>fabids</taxon>
        <taxon>Rosales</taxon>
        <taxon>Rosaceae</taxon>
        <taxon>Rosoideae</taxon>
        <taxon>Rosoideae incertae sedis</taxon>
        <taxon>Rosa</taxon>
    </lineage>
</organism>
<protein>
    <submittedName>
        <fullName evidence="1">Uncharacterized protein</fullName>
    </submittedName>
</protein>
<dbReference type="Gramene" id="PRQ25448">
    <property type="protein sequence ID" value="PRQ25448"/>
    <property type="gene ID" value="RchiOBHm_Chr6g0283791"/>
</dbReference>
<comment type="caution">
    <text evidence="1">The sequence shown here is derived from an EMBL/GenBank/DDBJ whole genome shotgun (WGS) entry which is preliminary data.</text>
</comment>
<accession>A0A2P6PU32</accession>
<name>A0A2P6PU32_ROSCH</name>
<sequence>MEKMEDNSGYESSAKAALLLVVRRCCSCEVRDKDMGEVSAPNWM</sequence>